<comment type="cofactor">
    <cofactor evidence="1">
        <name>Zn(2+)</name>
        <dbReference type="ChEBI" id="CHEBI:29105"/>
    </cofactor>
</comment>
<evidence type="ECO:0000256" key="2">
    <source>
        <dbReference type="ARBA" id="ARBA00022723"/>
    </source>
</evidence>
<dbReference type="PANTHER" id="PTHR11271">
    <property type="entry name" value="GUANINE DEAMINASE"/>
    <property type="match status" value="1"/>
</dbReference>
<dbReference type="InterPro" id="IPR011059">
    <property type="entry name" value="Metal-dep_hydrolase_composite"/>
</dbReference>
<evidence type="ECO:0000256" key="4">
    <source>
        <dbReference type="ARBA" id="ARBA00022833"/>
    </source>
</evidence>
<dbReference type="Gene3D" id="2.30.40.10">
    <property type="entry name" value="Urease, subunit C, domain 1"/>
    <property type="match status" value="1"/>
</dbReference>
<dbReference type="PANTHER" id="PTHR11271:SF48">
    <property type="entry name" value="AMIDOHYDROLASE-RELATED DOMAIN-CONTAINING PROTEIN"/>
    <property type="match status" value="1"/>
</dbReference>
<accession>A0A543K974</accession>
<dbReference type="SUPFAM" id="SSF51556">
    <property type="entry name" value="Metallo-dependent hydrolases"/>
    <property type="match status" value="1"/>
</dbReference>
<dbReference type="Proteomes" id="UP000320582">
    <property type="component" value="Unassembled WGS sequence"/>
</dbReference>
<comment type="caution">
    <text evidence="7">The sequence shown here is derived from an EMBL/GenBank/DDBJ whole genome shotgun (WGS) entry which is preliminary data.</text>
</comment>
<gene>
    <name evidence="7" type="ORF">BD293_0206</name>
</gene>
<proteinExistence type="predicted"/>
<evidence type="ECO:0000259" key="5">
    <source>
        <dbReference type="Pfam" id="PF01979"/>
    </source>
</evidence>
<dbReference type="InterPro" id="IPR006680">
    <property type="entry name" value="Amidohydro-rel"/>
</dbReference>
<dbReference type="NCBIfam" id="TIGR02022">
    <property type="entry name" value="hutF"/>
    <property type="match status" value="1"/>
</dbReference>
<keyword evidence="2" id="KW-0479">Metal-binding</keyword>
<feature type="domain" description="Formimidoylglutamate deiminase N-terminal" evidence="6">
    <location>
        <begin position="1"/>
        <end position="41"/>
    </location>
</feature>
<evidence type="ECO:0000313" key="8">
    <source>
        <dbReference type="Proteomes" id="UP000320582"/>
    </source>
</evidence>
<sequence>MIYAKLALLASGWAENVRIEIEHGVIQALQPGAKPMPQDCRVDVLLPALSNLHSHSFQRAMAGMTETRHAGRDSFWTWRKLMYRFMDNLTPDQLEAIAALAFMEMQEAGFASVAEFHYVHHQAGGAPYDDISELSQRIFAAALDTGIGLTHLPVLYSYGGAGRQALNAGQLRFGNDVTRFQTLMQRVGAGLHALPDDMRLGIAPHSLRATSPDDLSALLGSHTEGPVHIHAAEQQKEVADITDWLGQRPVEWLLSTQPVGPDWCVIHATHMTEGETIGLARSGAVAGLCPVTEANLGDGIFNGPAYLKAGGTYGVGTDSNIAISGVQELRMLEYSQRLQNQARNLMVPAEGSVGQALYTGAARGGAQALGRDCGEIAVGRLADLVGIDGTDPTLCALAPSHLLDGLVFASHTSVITDLWSAGRHCVLQGRHRARDQIVARYRKAISHLLES</sequence>
<evidence type="ECO:0000256" key="3">
    <source>
        <dbReference type="ARBA" id="ARBA00022801"/>
    </source>
</evidence>
<dbReference type="NCBIfam" id="NF006681">
    <property type="entry name" value="PRK09229.1-2"/>
    <property type="match status" value="1"/>
</dbReference>
<dbReference type="GO" id="GO:0019239">
    <property type="term" value="F:deaminase activity"/>
    <property type="evidence" value="ECO:0007669"/>
    <property type="project" value="TreeGrafter"/>
</dbReference>
<dbReference type="EMBL" id="VFPT01000001">
    <property type="protein sequence ID" value="TQM91631.1"/>
    <property type="molecule type" value="Genomic_DNA"/>
</dbReference>
<dbReference type="InterPro" id="IPR032466">
    <property type="entry name" value="Metal_Hydrolase"/>
</dbReference>
<dbReference type="InterPro" id="IPR055156">
    <property type="entry name" value="HutF-like_N"/>
</dbReference>
<dbReference type="InterPro" id="IPR051607">
    <property type="entry name" value="Metallo-dep_hydrolases"/>
</dbReference>
<dbReference type="AlphaFoldDB" id="A0A543K974"/>
<keyword evidence="3" id="KW-0378">Hydrolase</keyword>
<dbReference type="Pfam" id="PF01979">
    <property type="entry name" value="Amidohydro_1"/>
    <property type="match status" value="1"/>
</dbReference>
<protein>
    <submittedName>
        <fullName evidence="7">Formiminoglutamate deiminase</fullName>
    </submittedName>
</protein>
<feature type="domain" description="Amidohydrolase-related" evidence="5">
    <location>
        <begin position="44"/>
        <end position="422"/>
    </location>
</feature>
<dbReference type="SUPFAM" id="SSF51338">
    <property type="entry name" value="Composite domain of metallo-dependent hydrolases"/>
    <property type="match status" value="1"/>
</dbReference>
<dbReference type="Pfam" id="PF22429">
    <property type="entry name" value="HutF_N"/>
    <property type="match status" value="1"/>
</dbReference>
<name>A0A543K974_9RHOB</name>
<dbReference type="Gene3D" id="3.20.20.140">
    <property type="entry name" value="Metal-dependent hydrolases"/>
    <property type="match status" value="1"/>
</dbReference>
<evidence type="ECO:0000259" key="6">
    <source>
        <dbReference type="Pfam" id="PF22429"/>
    </source>
</evidence>
<keyword evidence="8" id="KW-1185">Reference proteome</keyword>
<dbReference type="RefSeq" id="WP_142079404.1">
    <property type="nucleotide sequence ID" value="NZ_VFPT01000001.1"/>
</dbReference>
<keyword evidence="4" id="KW-0862">Zinc</keyword>
<dbReference type="GO" id="GO:0005829">
    <property type="term" value="C:cytosol"/>
    <property type="evidence" value="ECO:0007669"/>
    <property type="project" value="TreeGrafter"/>
</dbReference>
<dbReference type="OrthoDB" id="9796020at2"/>
<dbReference type="InterPro" id="IPR010252">
    <property type="entry name" value="HutF"/>
</dbReference>
<evidence type="ECO:0000313" key="7">
    <source>
        <dbReference type="EMBL" id="TQM91631.1"/>
    </source>
</evidence>
<organism evidence="7 8">
    <name type="scientific">Roseinatronobacter monicus</name>
    <dbReference type="NCBI Taxonomy" id="393481"/>
    <lineage>
        <taxon>Bacteria</taxon>
        <taxon>Pseudomonadati</taxon>
        <taxon>Pseudomonadota</taxon>
        <taxon>Alphaproteobacteria</taxon>
        <taxon>Rhodobacterales</taxon>
        <taxon>Paracoccaceae</taxon>
        <taxon>Roseinatronobacter</taxon>
    </lineage>
</organism>
<dbReference type="NCBIfam" id="NF006684">
    <property type="entry name" value="PRK09229.1-5"/>
    <property type="match status" value="1"/>
</dbReference>
<reference evidence="7 8" key="1">
    <citation type="submission" date="2019-06" db="EMBL/GenBank/DDBJ databases">
        <title>Genomic Encyclopedia of Archaeal and Bacterial Type Strains, Phase II (KMG-II): from individual species to whole genera.</title>
        <authorList>
            <person name="Goeker M."/>
        </authorList>
    </citation>
    <scope>NUCLEOTIDE SEQUENCE [LARGE SCALE GENOMIC DNA]</scope>
    <source>
        <strain evidence="7 8">DSM 18423</strain>
    </source>
</reference>
<dbReference type="GO" id="GO:0046872">
    <property type="term" value="F:metal ion binding"/>
    <property type="evidence" value="ECO:0007669"/>
    <property type="project" value="UniProtKB-KW"/>
</dbReference>
<evidence type="ECO:0000256" key="1">
    <source>
        <dbReference type="ARBA" id="ARBA00001947"/>
    </source>
</evidence>